<dbReference type="PROSITE" id="PS51186">
    <property type="entry name" value="GNAT"/>
    <property type="match status" value="1"/>
</dbReference>
<dbReference type="GO" id="GO:0016747">
    <property type="term" value="F:acyltransferase activity, transferring groups other than amino-acyl groups"/>
    <property type="evidence" value="ECO:0007669"/>
    <property type="project" value="InterPro"/>
</dbReference>
<dbReference type="Gene3D" id="3.40.630.30">
    <property type="match status" value="1"/>
</dbReference>
<evidence type="ECO:0000313" key="4">
    <source>
        <dbReference type="EMBL" id="MQU41951.1"/>
    </source>
</evidence>
<dbReference type="PANTHER" id="PTHR43877">
    <property type="entry name" value="AMINOALKYLPHOSPHONATE N-ACETYLTRANSFERASE-RELATED-RELATED"/>
    <property type="match status" value="1"/>
</dbReference>
<name>A0A6I1WF32_9PSED</name>
<dbReference type="Pfam" id="PF00583">
    <property type="entry name" value="Acetyltransf_1"/>
    <property type="match status" value="1"/>
</dbReference>
<dbReference type="CDD" id="cd04301">
    <property type="entry name" value="NAT_SF"/>
    <property type="match status" value="1"/>
</dbReference>
<gene>
    <name evidence="4" type="ORF">GHO28_05400</name>
</gene>
<keyword evidence="1 4" id="KW-0808">Transferase</keyword>
<organism evidence="4 5">
    <name type="scientific">Pseudomonas helleri</name>
    <dbReference type="NCBI Taxonomy" id="1608996"/>
    <lineage>
        <taxon>Bacteria</taxon>
        <taxon>Pseudomonadati</taxon>
        <taxon>Pseudomonadota</taxon>
        <taxon>Gammaproteobacteria</taxon>
        <taxon>Pseudomonadales</taxon>
        <taxon>Pseudomonadaceae</taxon>
        <taxon>Pseudomonas</taxon>
    </lineage>
</organism>
<protein>
    <submittedName>
        <fullName evidence="4">GNAT family N-acetyltransferase</fullName>
    </submittedName>
</protein>
<dbReference type="InterPro" id="IPR000182">
    <property type="entry name" value="GNAT_dom"/>
</dbReference>
<dbReference type="SUPFAM" id="SSF55729">
    <property type="entry name" value="Acyl-CoA N-acyltransferases (Nat)"/>
    <property type="match status" value="1"/>
</dbReference>
<evidence type="ECO:0000256" key="1">
    <source>
        <dbReference type="ARBA" id="ARBA00022679"/>
    </source>
</evidence>
<sequence>MIIRQALASDASSLYEAERETSRTPGLLVSRPHEFNRDAFERKINALKDHGLYLVAQFNGQPVGHAYLEPLGLEALAHVMSLTIVVHPGYVEQGVGHALMTRLLEWAGSQSTLLKVELRVREVNHRAIRLYQKFGFVEEGRLQNRIRLPDGALIADLTMAWFAPDKG</sequence>
<accession>A0A6I1WF32</accession>
<dbReference type="InterPro" id="IPR050832">
    <property type="entry name" value="Bact_Acetyltransf"/>
</dbReference>
<reference evidence="4 5" key="1">
    <citation type="submission" date="2019-10" db="EMBL/GenBank/DDBJ databases">
        <title>Evaluation of single-gene subtyping targets for Pseudomonas.</title>
        <authorList>
            <person name="Reichler S.J."/>
            <person name="Orsi R.H."/>
            <person name="Wiedmann M."/>
            <person name="Martin N.H."/>
            <person name="Murphy S.I."/>
        </authorList>
    </citation>
    <scope>NUCLEOTIDE SEQUENCE [LARGE SCALE GENOMIC DNA]</scope>
    <source>
        <strain evidence="4 5">FSL R10-1876</strain>
    </source>
</reference>
<feature type="domain" description="N-acetyltransferase" evidence="3">
    <location>
        <begin position="1"/>
        <end position="164"/>
    </location>
</feature>
<keyword evidence="2" id="KW-0012">Acyltransferase</keyword>
<evidence type="ECO:0000259" key="3">
    <source>
        <dbReference type="PROSITE" id="PS51186"/>
    </source>
</evidence>
<dbReference type="InterPro" id="IPR016181">
    <property type="entry name" value="Acyl_CoA_acyltransferase"/>
</dbReference>
<evidence type="ECO:0000256" key="2">
    <source>
        <dbReference type="ARBA" id="ARBA00023315"/>
    </source>
</evidence>
<evidence type="ECO:0000313" key="5">
    <source>
        <dbReference type="Proteomes" id="UP000466863"/>
    </source>
</evidence>
<proteinExistence type="predicted"/>
<dbReference type="EMBL" id="WIVV01000015">
    <property type="protein sequence ID" value="MQU41951.1"/>
    <property type="molecule type" value="Genomic_DNA"/>
</dbReference>
<dbReference type="Proteomes" id="UP000466863">
    <property type="component" value="Unassembled WGS sequence"/>
</dbReference>
<dbReference type="AlphaFoldDB" id="A0A6I1WF32"/>
<comment type="caution">
    <text evidence="4">The sequence shown here is derived from an EMBL/GenBank/DDBJ whole genome shotgun (WGS) entry which is preliminary data.</text>
</comment>